<dbReference type="SUPFAM" id="SSF51316">
    <property type="entry name" value="Mss4-like"/>
    <property type="match status" value="1"/>
</dbReference>
<organism evidence="6 7">
    <name type="scientific">Diacronema lutheri</name>
    <name type="common">Unicellular marine alga</name>
    <name type="synonym">Monochrysis lutheri</name>
    <dbReference type="NCBI Taxonomy" id="2081491"/>
    <lineage>
        <taxon>Eukaryota</taxon>
        <taxon>Haptista</taxon>
        <taxon>Haptophyta</taxon>
        <taxon>Pavlovophyceae</taxon>
        <taxon>Pavlovales</taxon>
        <taxon>Pavlovaceae</taxon>
        <taxon>Diacronema</taxon>
    </lineage>
</organism>
<dbReference type="PANTHER" id="PTHR33337">
    <property type="entry name" value="GFA DOMAIN-CONTAINING PROTEIN"/>
    <property type="match status" value="1"/>
</dbReference>
<dbReference type="PROSITE" id="PS51891">
    <property type="entry name" value="CENP_V_GFA"/>
    <property type="match status" value="1"/>
</dbReference>
<evidence type="ECO:0000259" key="5">
    <source>
        <dbReference type="PROSITE" id="PS51891"/>
    </source>
</evidence>
<dbReference type="Pfam" id="PF04828">
    <property type="entry name" value="GFA"/>
    <property type="match status" value="1"/>
</dbReference>
<dbReference type="Proteomes" id="UP000751190">
    <property type="component" value="Unassembled WGS sequence"/>
</dbReference>
<keyword evidence="7" id="KW-1185">Reference proteome</keyword>
<evidence type="ECO:0000313" key="6">
    <source>
        <dbReference type="EMBL" id="KAG8458547.1"/>
    </source>
</evidence>
<evidence type="ECO:0000256" key="1">
    <source>
        <dbReference type="ARBA" id="ARBA00005495"/>
    </source>
</evidence>
<name>A0A8J5X8R4_DIALT</name>
<protein>
    <recommendedName>
        <fullName evidence="5">CENP-V/GFA domain-containing protein</fullName>
    </recommendedName>
</protein>
<dbReference type="Gene3D" id="3.90.1590.10">
    <property type="entry name" value="glutathione-dependent formaldehyde- activating enzyme (gfa)"/>
    <property type="match status" value="1"/>
</dbReference>
<dbReference type="OMA" id="AMGYCHC"/>
<dbReference type="GO" id="GO:0016846">
    <property type="term" value="F:carbon-sulfur lyase activity"/>
    <property type="evidence" value="ECO:0007669"/>
    <property type="project" value="InterPro"/>
</dbReference>
<evidence type="ECO:0000313" key="7">
    <source>
        <dbReference type="Proteomes" id="UP000751190"/>
    </source>
</evidence>
<sequence length="186" mass="18935">MLLVALGALARAPRPVLLRAGAKPVRAAGMLVTDALARTVGVCHCGACSVALVGEPTGASYCHCRVCRRLSGAPSMAIALAPVERVALAGATTALRTSARVSRIRCAACAAPLAALLGERTAALPLGLFDFAAGGAPPSWRPAHHMHYDSRVLDVADDLPKYAGSARGDLWRAGAAPRAPEPGADG</sequence>
<proteinExistence type="inferred from homology"/>
<dbReference type="InterPro" id="IPR011057">
    <property type="entry name" value="Mss4-like_sf"/>
</dbReference>
<dbReference type="InterPro" id="IPR006913">
    <property type="entry name" value="CENP-V/GFA"/>
</dbReference>
<comment type="similarity">
    <text evidence="1">Belongs to the Gfa family.</text>
</comment>
<evidence type="ECO:0000256" key="4">
    <source>
        <dbReference type="ARBA" id="ARBA00023239"/>
    </source>
</evidence>
<comment type="caution">
    <text evidence="6">The sequence shown here is derived from an EMBL/GenBank/DDBJ whole genome shotgun (WGS) entry which is preliminary data.</text>
</comment>
<dbReference type="PANTHER" id="PTHR33337:SF40">
    <property type="entry name" value="CENP-V_GFA DOMAIN-CONTAINING PROTEIN-RELATED"/>
    <property type="match status" value="1"/>
</dbReference>
<dbReference type="AlphaFoldDB" id="A0A8J5X8R4"/>
<keyword evidence="4" id="KW-0456">Lyase</keyword>
<dbReference type="EMBL" id="JAGTXO010000050">
    <property type="protein sequence ID" value="KAG8458547.1"/>
    <property type="molecule type" value="Genomic_DNA"/>
</dbReference>
<reference evidence="6" key="1">
    <citation type="submission" date="2021-05" db="EMBL/GenBank/DDBJ databases">
        <title>The genome of the haptophyte Pavlova lutheri (Diacronema luteri, Pavlovales) - a model for lipid biosynthesis in eukaryotic algae.</title>
        <authorList>
            <person name="Hulatt C.J."/>
            <person name="Posewitz M.C."/>
        </authorList>
    </citation>
    <scope>NUCLEOTIDE SEQUENCE</scope>
    <source>
        <strain evidence="6">NIVA-4/92</strain>
    </source>
</reference>
<keyword evidence="3" id="KW-0862">Zinc</keyword>
<dbReference type="OrthoDB" id="9970124at2759"/>
<feature type="domain" description="CENP-V/GFA" evidence="5">
    <location>
        <begin position="39"/>
        <end position="149"/>
    </location>
</feature>
<accession>A0A8J5X8R4</accession>
<keyword evidence="2" id="KW-0479">Metal-binding</keyword>
<evidence type="ECO:0000256" key="2">
    <source>
        <dbReference type="ARBA" id="ARBA00022723"/>
    </source>
</evidence>
<evidence type="ECO:0000256" key="3">
    <source>
        <dbReference type="ARBA" id="ARBA00022833"/>
    </source>
</evidence>
<dbReference type="GO" id="GO:0046872">
    <property type="term" value="F:metal ion binding"/>
    <property type="evidence" value="ECO:0007669"/>
    <property type="project" value="UniProtKB-KW"/>
</dbReference>
<gene>
    <name evidence="6" type="ORF">KFE25_003082</name>
</gene>